<proteinExistence type="predicted"/>
<evidence type="ECO:0000313" key="1">
    <source>
        <dbReference type="EMBL" id="GAH37626.1"/>
    </source>
</evidence>
<name>X1EW72_9ZZZZ</name>
<accession>X1EW72</accession>
<protein>
    <submittedName>
        <fullName evidence="1">Uncharacterized protein</fullName>
    </submittedName>
</protein>
<reference evidence="1" key="1">
    <citation type="journal article" date="2014" name="Front. Microbiol.">
        <title>High frequency of phylogenetically diverse reductive dehalogenase-homologous genes in deep subseafloor sedimentary metagenomes.</title>
        <authorList>
            <person name="Kawai M."/>
            <person name="Futagami T."/>
            <person name="Toyoda A."/>
            <person name="Takaki Y."/>
            <person name="Nishi S."/>
            <person name="Hori S."/>
            <person name="Arai W."/>
            <person name="Tsubouchi T."/>
            <person name="Morono Y."/>
            <person name="Uchiyama I."/>
            <person name="Ito T."/>
            <person name="Fujiyama A."/>
            <person name="Inagaki F."/>
            <person name="Takami H."/>
        </authorList>
    </citation>
    <scope>NUCLEOTIDE SEQUENCE</scope>
    <source>
        <strain evidence="1">Expedition CK06-06</strain>
    </source>
</reference>
<sequence>LVTLVTLNPGMRALKKEIKRTLKKPLKLRNPYIIYITDTNFPL</sequence>
<dbReference type="AlphaFoldDB" id="X1EW72"/>
<dbReference type="EMBL" id="BARU01012147">
    <property type="protein sequence ID" value="GAH37626.1"/>
    <property type="molecule type" value="Genomic_DNA"/>
</dbReference>
<organism evidence="1">
    <name type="scientific">marine sediment metagenome</name>
    <dbReference type="NCBI Taxonomy" id="412755"/>
    <lineage>
        <taxon>unclassified sequences</taxon>
        <taxon>metagenomes</taxon>
        <taxon>ecological metagenomes</taxon>
    </lineage>
</organism>
<gene>
    <name evidence="1" type="ORF">S03H2_22531</name>
</gene>
<comment type="caution">
    <text evidence="1">The sequence shown here is derived from an EMBL/GenBank/DDBJ whole genome shotgun (WGS) entry which is preliminary data.</text>
</comment>
<feature type="non-terminal residue" evidence="1">
    <location>
        <position position="1"/>
    </location>
</feature>